<protein>
    <submittedName>
        <fullName evidence="2">Uncharacterized protein</fullName>
    </submittedName>
</protein>
<feature type="compositionally biased region" description="Basic and acidic residues" evidence="1">
    <location>
        <begin position="35"/>
        <end position="47"/>
    </location>
</feature>
<comment type="caution">
    <text evidence="2">The sequence shown here is derived from an EMBL/GenBank/DDBJ whole genome shotgun (WGS) entry which is preliminary data.</text>
</comment>
<dbReference type="Proteomes" id="UP000765509">
    <property type="component" value="Unassembled WGS sequence"/>
</dbReference>
<accession>A0A9Q3DJW1</accession>
<evidence type="ECO:0000256" key="1">
    <source>
        <dbReference type="SAM" id="MobiDB-lite"/>
    </source>
</evidence>
<reference evidence="2" key="1">
    <citation type="submission" date="2021-03" db="EMBL/GenBank/DDBJ databases">
        <title>Draft genome sequence of rust myrtle Austropuccinia psidii MF-1, a brazilian biotype.</title>
        <authorList>
            <person name="Quecine M.C."/>
            <person name="Pachon D.M.R."/>
            <person name="Bonatelli M.L."/>
            <person name="Correr F.H."/>
            <person name="Franceschini L.M."/>
            <person name="Leite T.F."/>
            <person name="Margarido G.R.A."/>
            <person name="Almeida C.A."/>
            <person name="Ferrarezi J.A."/>
            <person name="Labate C.A."/>
        </authorList>
    </citation>
    <scope>NUCLEOTIDE SEQUENCE</scope>
    <source>
        <strain evidence="2">MF-1</strain>
    </source>
</reference>
<name>A0A9Q3DJW1_9BASI</name>
<dbReference type="AlphaFoldDB" id="A0A9Q3DJW1"/>
<dbReference type="EMBL" id="AVOT02016509">
    <property type="protein sequence ID" value="MBW0501816.1"/>
    <property type="molecule type" value="Genomic_DNA"/>
</dbReference>
<gene>
    <name evidence="2" type="ORF">O181_041531</name>
</gene>
<sequence>MQITVQRKRTVYAIEKVSEEESPTGHSDSDSMGDAIREQYDEEQDPRKEFLVEYQEENPLEIQEIQLEGGMPQYTANRNLCKHTQY</sequence>
<feature type="region of interest" description="Disordered" evidence="1">
    <location>
        <begin position="14"/>
        <end position="47"/>
    </location>
</feature>
<keyword evidence="3" id="KW-1185">Reference proteome</keyword>
<proteinExistence type="predicted"/>
<evidence type="ECO:0000313" key="2">
    <source>
        <dbReference type="EMBL" id="MBW0501816.1"/>
    </source>
</evidence>
<organism evidence="2 3">
    <name type="scientific">Austropuccinia psidii MF-1</name>
    <dbReference type="NCBI Taxonomy" id="1389203"/>
    <lineage>
        <taxon>Eukaryota</taxon>
        <taxon>Fungi</taxon>
        <taxon>Dikarya</taxon>
        <taxon>Basidiomycota</taxon>
        <taxon>Pucciniomycotina</taxon>
        <taxon>Pucciniomycetes</taxon>
        <taxon>Pucciniales</taxon>
        <taxon>Sphaerophragmiaceae</taxon>
        <taxon>Austropuccinia</taxon>
    </lineage>
</organism>
<evidence type="ECO:0000313" key="3">
    <source>
        <dbReference type="Proteomes" id="UP000765509"/>
    </source>
</evidence>